<dbReference type="InParanoid" id="A0A0C3F8F2"/>
<reference evidence="1 2" key="1">
    <citation type="submission" date="2014-04" db="EMBL/GenBank/DDBJ databases">
        <authorList>
            <consortium name="DOE Joint Genome Institute"/>
            <person name="Kuo A."/>
            <person name="Tarkka M."/>
            <person name="Buscot F."/>
            <person name="Kohler A."/>
            <person name="Nagy L.G."/>
            <person name="Floudas D."/>
            <person name="Copeland A."/>
            <person name="Barry K.W."/>
            <person name="Cichocki N."/>
            <person name="Veneault-Fourrey C."/>
            <person name="LaButti K."/>
            <person name="Lindquist E.A."/>
            <person name="Lipzen A."/>
            <person name="Lundell T."/>
            <person name="Morin E."/>
            <person name="Murat C."/>
            <person name="Sun H."/>
            <person name="Tunlid A."/>
            <person name="Henrissat B."/>
            <person name="Grigoriev I.V."/>
            <person name="Hibbett D.S."/>
            <person name="Martin F."/>
            <person name="Nordberg H.P."/>
            <person name="Cantor M.N."/>
            <person name="Hua S.X."/>
        </authorList>
    </citation>
    <scope>NUCLEOTIDE SEQUENCE [LARGE SCALE GENOMIC DNA]</scope>
    <source>
        <strain evidence="1 2">F 1598</strain>
    </source>
</reference>
<dbReference type="Proteomes" id="UP000054166">
    <property type="component" value="Unassembled WGS sequence"/>
</dbReference>
<organism evidence="1 2">
    <name type="scientific">Piloderma croceum (strain F 1598)</name>
    <dbReference type="NCBI Taxonomy" id="765440"/>
    <lineage>
        <taxon>Eukaryota</taxon>
        <taxon>Fungi</taxon>
        <taxon>Dikarya</taxon>
        <taxon>Basidiomycota</taxon>
        <taxon>Agaricomycotina</taxon>
        <taxon>Agaricomycetes</taxon>
        <taxon>Agaricomycetidae</taxon>
        <taxon>Atheliales</taxon>
        <taxon>Atheliaceae</taxon>
        <taxon>Piloderma</taxon>
    </lineage>
</organism>
<name>A0A0C3F8F2_PILCF</name>
<evidence type="ECO:0000313" key="2">
    <source>
        <dbReference type="Proteomes" id="UP000054166"/>
    </source>
</evidence>
<dbReference type="AlphaFoldDB" id="A0A0C3F8F2"/>
<reference evidence="2" key="2">
    <citation type="submission" date="2015-01" db="EMBL/GenBank/DDBJ databases">
        <title>Evolutionary Origins and Diversification of the Mycorrhizal Mutualists.</title>
        <authorList>
            <consortium name="DOE Joint Genome Institute"/>
            <consortium name="Mycorrhizal Genomics Consortium"/>
            <person name="Kohler A."/>
            <person name="Kuo A."/>
            <person name="Nagy L.G."/>
            <person name="Floudas D."/>
            <person name="Copeland A."/>
            <person name="Barry K.W."/>
            <person name="Cichocki N."/>
            <person name="Veneault-Fourrey C."/>
            <person name="LaButti K."/>
            <person name="Lindquist E.A."/>
            <person name="Lipzen A."/>
            <person name="Lundell T."/>
            <person name="Morin E."/>
            <person name="Murat C."/>
            <person name="Riley R."/>
            <person name="Ohm R."/>
            <person name="Sun H."/>
            <person name="Tunlid A."/>
            <person name="Henrissat B."/>
            <person name="Grigoriev I.V."/>
            <person name="Hibbett D.S."/>
            <person name="Martin F."/>
        </authorList>
    </citation>
    <scope>NUCLEOTIDE SEQUENCE [LARGE SCALE GENOMIC DNA]</scope>
    <source>
        <strain evidence="2">F 1598</strain>
    </source>
</reference>
<gene>
    <name evidence="1" type="ORF">PILCRDRAFT_821878</name>
</gene>
<dbReference type="HOGENOM" id="CLU_2484121_0_0_1"/>
<proteinExistence type="predicted"/>
<protein>
    <submittedName>
        <fullName evidence="1">Uncharacterized protein</fullName>
    </submittedName>
</protein>
<sequence>MPEKPKPGACQHYIPLLYLSVLTNSARSYQSDFHQEIRAQSVTEAPLAFGFTPTLRLIGCLAYSQPAEPCRTLSFGSGVEEGQQLTT</sequence>
<keyword evidence="2" id="KW-1185">Reference proteome</keyword>
<evidence type="ECO:0000313" key="1">
    <source>
        <dbReference type="EMBL" id="KIM81040.1"/>
    </source>
</evidence>
<dbReference type="EMBL" id="KN833001">
    <property type="protein sequence ID" value="KIM81040.1"/>
    <property type="molecule type" value="Genomic_DNA"/>
</dbReference>
<accession>A0A0C3F8F2</accession>